<name>A0A1X0P027_9TRYP</name>
<gene>
    <name evidence="8" type="ORF">TM35_000091980</name>
</gene>
<dbReference type="PANTHER" id="PTHR12385">
    <property type="entry name" value="CHOLINE TRANSPORTER-LIKE (SLC FAMILY 44)"/>
    <property type="match status" value="1"/>
</dbReference>
<organism evidence="8 9">
    <name type="scientific">Trypanosoma theileri</name>
    <dbReference type="NCBI Taxonomy" id="67003"/>
    <lineage>
        <taxon>Eukaryota</taxon>
        <taxon>Discoba</taxon>
        <taxon>Euglenozoa</taxon>
        <taxon>Kinetoplastea</taxon>
        <taxon>Metakinetoplastina</taxon>
        <taxon>Trypanosomatida</taxon>
        <taxon>Trypanosomatidae</taxon>
        <taxon>Trypanosoma</taxon>
    </lineage>
</organism>
<evidence type="ECO:0000256" key="7">
    <source>
        <dbReference type="RuleBase" id="RU368066"/>
    </source>
</evidence>
<dbReference type="GeneID" id="39984217"/>
<comment type="subcellular location">
    <subcellularLocation>
        <location evidence="7">Cell membrane</location>
        <topology evidence="7">Multi-pass membrane protein</topology>
    </subcellularLocation>
    <subcellularLocation>
        <location evidence="1">Membrane</location>
        <topology evidence="1">Multi-pass membrane protein</topology>
    </subcellularLocation>
</comment>
<feature type="transmembrane region" description="Helical" evidence="7">
    <location>
        <begin position="191"/>
        <end position="212"/>
    </location>
</feature>
<sequence length="632" mass="72030">MGEYLQLNVCELGREAKRNCTDVWAFVLYSIFFFGMIVFTVFASRTGRPEALLHGVDYNGHICGNFPSPSHLTVSQDEWKTMRFLWYPFIFNSSTNTFTDAIHTGICVKECPFVGDYVWTYGGSITTFTTFKAIYSSSVQLWRCIPDINTLECENNTNCDSRKQMVKSLISDILQSNNFLFGLLRSLIDQWFIHLTMFIFSIIMSFLWAYSMEHMVEPLMVIVSVLFSLLTVVFGFFALCQFNWSSGSFRYVWLSLSILLFTFSVVYTTILIYLRKKIILSCLIIEETNKVVMAIPSMMFVPFLNSLFQGAMWIFFLFATVMLYSHVNMTDERVYGDTGILNVTIMQNSNPCSYVGHLIIFFLCLCSLEIIQATGTLVVALTVNQWYWSKPDGVRTVPFDALLWSIYVSIRYHLGTVILGSLLMTPVALGRLVFCTSSKRQYDCLCSENNLCFSCYAHPFFLRIEAVVRFFSDNAYVVTAITGEPLFSATRQATRLMQRNTSVSSITFPVKFFFLAVKAVIILSSTLLGVMWLLLTVENIEGSQTTIIVTAVFIALVSYFIISLFVDLFVASMDTILLCFCYDQMANDGIDLPFFSWNTLRELIVALSSTPPNRWTIGEYLIQNDGCVTTLR</sequence>
<feature type="transmembrane region" description="Helical" evidence="7">
    <location>
        <begin position="512"/>
        <end position="535"/>
    </location>
</feature>
<dbReference type="GO" id="GO:0005886">
    <property type="term" value="C:plasma membrane"/>
    <property type="evidence" value="ECO:0007669"/>
    <property type="project" value="UniProtKB-SubCell"/>
</dbReference>
<dbReference type="RefSeq" id="XP_028884214.1">
    <property type="nucleotide sequence ID" value="XM_029024437.1"/>
</dbReference>
<evidence type="ECO:0000256" key="6">
    <source>
        <dbReference type="ARBA" id="ARBA00023180"/>
    </source>
</evidence>
<comment type="caution">
    <text evidence="8">The sequence shown here is derived from an EMBL/GenBank/DDBJ whole genome shotgun (WGS) entry which is preliminary data.</text>
</comment>
<dbReference type="OrthoDB" id="249252at2759"/>
<comment type="similarity">
    <text evidence="2 7">Belongs to the CTL (choline transporter-like) family.</text>
</comment>
<feature type="transmembrane region" description="Helical" evidence="7">
    <location>
        <begin position="547"/>
        <end position="570"/>
    </location>
</feature>
<feature type="transmembrane region" description="Helical" evidence="7">
    <location>
        <begin position="401"/>
        <end position="424"/>
    </location>
</feature>
<keyword evidence="3 7" id="KW-0812">Transmembrane</keyword>
<comment type="function">
    <text evidence="7">Choline transporter.</text>
</comment>
<keyword evidence="9" id="KW-1185">Reference proteome</keyword>
<evidence type="ECO:0000313" key="9">
    <source>
        <dbReference type="Proteomes" id="UP000192257"/>
    </source>
</evidence>
<feature type="transmembrane region" description="Helical" evidence="7">
    <location>
        <begin position="251"/>
        <end position="274"/>
    </location>
</feature>
<keyword evidence="4 7" id="KW-1133">Transmembrane helix</keyword>
<dbReference type="VEuPathDB" id="TriTrypDB:TM35_000091980"/>
<dbReference type="InterPro" id="IPR007603">
    <property type="entry name" value="Choline_transptr-like"/>
</dbReference>
<evidence type="ECO:0000256" key="3">
    <source>
        <dbReference type="ARBA" id="ARBA00022692"/>
    </source>
</evidence>
<feature type="transmembrane region" description="Helical" evidence="7">
    <location>
        <begin position="354"/>
        <end position="381"/>
    </location>
</feature>
<feature type="transmembrane region" description="Helical" evidence="7">
    <location>
        <begin position="218"/>
        <end position="239"/>
    </location>
</feature>
<dbReference type="AlphaFoldDB" id="A0A1X0P027"/>
<evidence type="ECO:0000256" key="2">
    <source>
        <dbReference type="ARBA" id="ARBA00007168"/>
    </source>
</evidence>
<dbReference type="GO" id="GO:0022857">
    <property type="term" value="F:transmembrane transporter activity"/>
    <property type="evidence" value="ECO:0007669"/>
    <property type="project" value="UniProtKB-UniRule"/>
</dbReference>
<proteinExistence type="inferred from homology"/>
<feature type="transmembrane region" description="Helical" evidence="7">
    <location>
        <begin position="23"/>
        <end position="43"/>
    </location>
</feature>
<accession>A0A1X0P027</accession>
<evidence type="ECO:0000256" key="4">
    <source>
        <dbReference type="ARBA" id="ARBA00022989"/>
    </source>
</evidence>
<keyword evidence="5 7" id="KW-0472">Membrane</keyword>
<reference evidence="8 9" key="1">
    <citation type="submission" date="2017-03" db="EMBL/GenBank/DDBJ databases">
        <title>An alternative strategy for trypanosome survival in the mammalian bloodstream revealed through genome and transcriptome analysis of the ubiquitous bovine parasite Trypanosoma (Megatrypanum) theileri.</title>
        <authorList>
            <person name="Kelly S."/>
            <person name="Ivens A."/>
            <person name="Mott A."/>
            <person name="O'Neill E."/>
            <person name="Emms D."/>
            <person name="Macleod O."/>
            <person name="Voorheis P."/>
            <person name="Matthews J."/>
            <person name="Matthews K."/>
            <person name="Carrington M."/>
        </authorList>
    </citation>
    <scope>NUCLEOTIDE SEQUENCE [LARGE SCALE GENOMIC DNA]</scope>
    <source>
        <strain evidence="8">Edinburgh</strain>
    </source>
</reference>
<dbReference type="EMBL" id="NBCO01000009">
    <property type="protein sequence ID" value="ORC90148.1"/>
    <property type="molecule type" value="Genomic_DNA"/>
</dbReference>
<dbReference type="PANTHER" id="PTHR12385:SF14">
    <property type="entry name" value="CHOLINE TRANSPORTER-LIKE 2"/>
    <property type="match status" value="1"/>
</dbReference>
<keyword evidence="6" id="KW-0325">Glycoprotein</keyword>
<feature type="transmembrane region" description="Helical" evidence="7">
    <location>
        <begin position="294"/>
        <end position="324"/>
    </location>
</feature>
<evidence type="ECO:0000313" key="8">
    <source>
        <dbReference type="EMBL" id="ORC90148.1"/>
    </source>
</evidence>
<evidence type="ECO:0000256" key="5">
    <source>
        <dbReference type="ARBA" id="ARBA00023136"/>
    </source>
</evidence>
<dbReference type="Pfam" id="PF04515">
    <property type="entry name" value="Choline_transpo"/>
    <property type="match status" value="1"/>
</dbReference>
<protein>
    <recommendedName>
        <fullName evidence="7">Choline transporter-like protein</fullName>
    </recommendedName>
</protein>
<dbReference type="Proteomes" id="UP000192257">
    <property type="component" value="Unassembled WGS sequence"/>
</dbReference>
<evidence type="ECO:0000256" key="1">
    <source>
        <dbReference type="ARBA" id="ARBA00004141"/>
    </source>
</evidence>